<dbReference type="RefSeq" id="WP_188312542.1">
    <property type="nucleotide sequence ID" value="NZ_JABTCG010000001.1"/>
</dbReference>
<keyword evidence="8" id="KW-1015">Disulfide bond</keyword>
<evidence type="ECO:0000259" key="11">
    <source>
        <dbReference type="PROSITE" id="PS50990"/>
    </source>
</evidence>
<dbReference type="InterPro" id="IPR036249">
    <property type="entry name" value="Thioredoxin-like_sf"/>
</dbReference>
<evidence type="ECO:0000256" key="3">
    <source>
        <dbReference type="ARBA" id="ARBA00022692"/>
    </source>
</evidence>
<dbReference type="Gene3D" id="3.90.70.10">
    <property type="entry name" value="Cysteine proteinases"/>
    <property type="match status" value="1"/>
</dbReference>
<reference evidence="12 13" key="1">
    <citation type="submission" date="2020-05" db="EMBL/GenBank/DDBJ databases">
        <title>The draft genome sequence of Maribacter arenosus CAU 1321.</title>
        <authorList>
            <person name="Mu L."/>
        </authorList>
    </citation>
    <scope>NUCLEOTIDE SEQUENCE [LARGE SCALE GENOMIC DNA]</scope>
    <source>
        <strain evidence="12 13">CAU 1321</strain>
    </source>
</reference>
<evidence type="ECO:0000256" key="6">
    <source>
        <dbReference type="ARBA" id="ARBA00023002"/>
    </source>
</evidence>
<dbReference type="Pfam" id="PF03412">
    <property type="entry name" value="Peptidase_C39"/>
    <property type="match status" value="1"/>
</dbReference>
<feature type="transmembrane region" description="Helical" evidence="10">
    <location>
        <begin position="143"/>
        <end position="163"/>
    </location>
</feature>
<accession>A0ABR7VA42</accession>
<keyword evidence="5 10" id="KW-1133">Transmembrane helix</keyword>
<feature type="transmembrane region" description="Helical" evidence="10">
    <location>
        <begin position="169"/>
        <end position="187"/>
    </location>
</feature>
<comment type="caution">
    <text evidence="12">The sequence shown here is derived from an EMBL/GenBank/DDBJ whole genome shotgun (WGS) entry which is preliminary data.</text>
</comment>
<evidence type="ECO:0000256" key="10">
    <source>
        <dbReference type="SAM" id="Phobius"/>
    </source>
</evidence>
<evidence type="ECO:0000313" key="12">
    <source>
        <dbReference type="EMBL" id="MBD0849417.1"/>
    </source>
</evidence>
<evidence type="ECO:0000256" key="2">
    <source>
        <dbReference type="ARBA" id="ARBA00006214"/>
    </source>
</evidence>
<keyword evidence="6" id="KW-0560">Oxidoreductase</keyword>
<dbReference type="PROSITE" id="PS50990">
    <property type="entry name" value="PEPTIDASE_C39"/>
    <property type="match status" value="1"/>
</dbReference>
<evidence type="ECO:0000256" key="9">
    <source>
        <dbReference type="ARBA" id="ARBA00023284"/>
    </source>
</evidence>
<evidence type="ECO:0000256" key="8">
    <source>
        <dbReference type="ARBA" id="ARBA00023157"/>
    </source>
</evidence>
<proteinExistence type="inferred from homology"/>
<comment type="subcellular location">
    <subcellularLocation>
        <location evidence="1">Membrane</location>
        <topology evidence="1">Multi-pass membrane protein</topology>
    </subcellularLocation>
</comment>
<gene>
    <name evidence="12" type="ORF">HPE63_01950</name>
</gene>
<evidence type="ECO:0000256" key="1">
    <source>
        <dbReference type="ARBA" id="ARBA00004141"/>
    </source>
</evidence>
<keyword evidence="3 10" id="KW-0812">Transmembrane</keyword>
<evidence type="ECO:0000313" key="13">
    <source>
        <dbReference type="Proteomes" id="UP000598350"/>
    </source>
</evidence>
<comment type="similarity">
    <text evidence="2">Belongs to the VKOR family.</text>
</comment>
<dbReference type="Proteomes" id="UP000598350">
    <property type="component" value="Unassembled WGS sequence"/>
</dbReference>
<dbReference type="EMBL" id="JABTCG010000001">
    <property type="protein sequence ID" value="MBD0849417.1"/>
    <property type="molecule type" value="Genomic_DNA"/>
</dbReference>
<organism evidence="12 13">
    <name type="scientific">Maribacter arenosus</name>
    <dbReference type="NCBI Taxonomy" id="1854708"/>
    <lineage>
        <taxon>Bacteria</taxon>
        <taxon>Pseudomonadati</taxon>
        <taxon>Bacteroidota</taxon>
        <taxon>Flavobacteriia</taxon>
        <taxon>Flavobacteriales</taxon>
        <taxon>Flavobacteriaceae</taxon>
        <taxon>Maribacter</taxon>
    </lineage>
</organism>
<feature type="transmembrane region" description="Helical" evidence="10">
    <location>
        <begin position="286"/>
        <end position="305"/>
    </location>
</feature>
<evidence type="ECO:0000256" key="4">
    <source>
        <dbReference type="ARBA" id="ARBA00022719"/>
    </source>
</evidence>
<feature type="transmembrane region" description="Helical" evidence="10">
    <location>
        <begin position="254"/>
        <end position="274"/>
    </location>
</feature>
<evidence type="ECO:0000256" key="7">
    <source>
        <dbReference type="ARBA" id="ARBA00023136"/>
    </source>
</evidence>
<feature type="transmembrane region" description="Helical" evidence="10">
    <location>
        <begin position="317"/>
        <end position="336"/>
    </location>
</feature>
<feature type="transmembrane region" description="Helical" evidence="10">
    <location>
        <begin position="230"/>
        <end position="248"/>
    </location>
</feature>
<keyword evidence="4" id="KW-0874">Quinone</keyword>
<feature type="domain" description="Peptidase C39" evidence="11">
    <location>
        <begin position="1"/>
        <end position="121"/>
    </location>
</feature>
<keyword evidence="7 10" id="KW-0472">Membrane</keyword>
<dbReference type="Gene3D" id="1.20.1440.130">
    <property type="entry name" value="VKOR domain"/>
    <property type="match status" value="1"/>
</dbReference>
<dbReference type="CDD" id="cd12921">
    <property type="entry name" value="VKOR_4"/>
    <property type="match status" value="1"/>
</dbReference>
<sequence length="542" mass="62285">MFKSKKEPVVSVLHELFKLLNNKITYTTIRAKLLQHPSFQTLFSITNTLTNFGISNKAVKVKTEQLNQLETPFLASTHSGETILVKKSENDYVHFFSPSMGWKNTPLDDFTKMWNKMVILVDTESAVTEEHYKKKKNTELLNNLRFSIVVIFSTLLILGIVFALGSSRILAYFFIKVFGLVVALALVNKEINRNTSYSICKVGKKISCDDVLNSPAAKLFDWLSMTDMGFLYFTGTIIIFVISIIVPLQTSIDLLKLLVITSFLALPYTIFSLFYQGFVIKKWCTLCLATIAALWAEAAVGYYYFSESSLLPNFELKTIFLFSFSLFLPSIIWMFLKKELLKSSGFNTLYFSYLRIKNNWEVFQHVQQKQKEVDMDFLSHEIILGSDTAKNILVVAINPYCPACGREYASIVNLLNKHPNYAKIVIRFVGSFRENDKVKLLTSAMLISHYLKDTLGFQEILGKWFEVGNLNAFVKTYPINHNKMAEDMIKHHYVWSEKLDIQTTPTTYLNNKKLINYSIDQIVDVLDMNTTEVRNNLYHNIN</sequence>
<dbReference type="InterPro" id="IPR038354">
    <property type="entry name" value="VKOR_sf"/>
</dbReference>
<protein>
    <recommendedName>
        <fullName evidence="11">Peptidase C39 domain-containing protein</fullName>
    </recommendedName>
</protein>
<dbReference type="Pfam" id="PF07884">
    <property type="entry name" value="VKOR"/>
    <property type="match status" value="1"/>
</dbReference>
<dbReference type="InterPro" id="IPR012932">
    <property type="entry name" value="VKOR"/>
</dbReference>
<dbReference type="Gene3D" id="3.40.30.10">
    <property type="entry name" value="Glutaredoxin"/>
    <property type="match status" value="1"/>
</dbReference>
<keyword evidence="9" id="KW-0676">Redox-active center</keyword>
<name>A0ABR7VA42_9FLAO</name>
<evidence type="ECO:0000256" key="5">
    <source>
        <dbReference type="ARBA" id="ARBA00022989"/>
    </source>
</evidence>
<keyword evidence="13" id="KW-1185">Reference proteome</keyword>
<dbReference type="InterPro" id="IPR005074">
    <property type="entry name" value="Peptidase_C39"/>
</dbReference>
<dbReference type="SUPFAM" id="SSF52833">
    <property type="entry name" value="Thioredoxin-like"/>
    <property type="match status" value="1"/>
</dbReference>